<dbReference type="GO" id="GO:0016239">
    <property type="term" value="P:positive regulation of macroautophagy"/>
    <property type="evidence" value="ECO:0007669"/>
    <property type="project" value="TreeGrafter"/>
</dbReference>
<dbReference type="InterPro" id="IPR001680">
    <property type="entry name" value="WD40_rpt"/>
</dbReference>
<dbReference type="PROSITE" id="PS50082">
    <property type="entry name" value="WD_REPEATS_2"/>
    <property type="match status" value="2"/>
</dbReference>
<dbReference type="SUPFAM" id="SSF50978">
    <property type="entry name" value="WD40 repeat-like"/>
    <property type="match status" value="1"/>
</dbReference>
<dbReference type="Proteomes" id="UP001186944">
    <property type="component" value="Unassembled WGS sequence"/>
</dbReference>
<evidence type="ECO:0000256" key="4">
    <source>
        <dbReference type="ARBA" id="ARBA00022737"/>
    </source>
</evidence>
<comment type="similarity">
    <text evidence="1">Belongs to the WD repeat WDR24 family.</text>
</comment>
<keyword evidence="10" id="KW-1185">Reference proteome</keyword>
<feature type="repeat" description="WD" evidence="8">
    <location>
        <begin position="201"/>
        <end position="243"/>
    </location>
</feature>
<evidence type="ECO:0000256" key="3">
    <source>
        <dbReference type="ARBA" id="ARBA00022723"/>
    </source>
</evidence>
<dbReference type="GO" id="GO:1904263">
    <property type="term" value="P:positive regulation of TORC1 signaling"/>
    <property type="evidence" value="ECO:0007669"/>
    <property type="project" value="TreeGrafter"/>
</dbReference>
<dbReference type="InterPro" id="IPR037590">
    <property type="entry name" value="WDR24"/>
</dbReference>
<dbReference type="PANTHER" id="PTHR46200:SF1">
    <property type="entry name" value="GATOR COMPLEX PROTEIN WDR24"/>
    <property type="match status" value="1"/>
</dbReference>
<proteinExistence type="inferred from homology"/>
<dbReference type="InterPro" id="IPR019775">
    <property type="entry name" value="WD40_repeat_CS"/>
</dbReference>
<dbReference type="Pfam" id="PF00400">
    <property type="entry name" value="WD40"/>
    <property type="match status" value="3"/>
</dbReference>
<comment type="caution">
    <text evidence="9">The sequence shown here is derived from an EMBL/GenBank/DDBJ whole genome shotgun (WGS) entry which is preliminary data.</text>
</comment>
<evidence type="ECO:0000313" key="9">
    <source>
        <dbReference type="EMBL" id="KAK3108630.1"/>
    </source>
</evidence>
<dbReference type="GO" id="GO:0034198">
    <property type="term" value="P:cellular response to amino acid starvation"/>
    <property type="evidence" value="ECO:0007669"/>
    <property type="project" value="TreeGrafter"/>
</dbReference>
<evidence type="ECO:0000256" key="1">
    <source>
        <dbReference type="ARBA" id="ARBA00008134"/>
    </source>
</evidence>
<dbReference type="GO" id="GO:0005774">
    <property type="term" value="C:vacuolar membrane"/>
    <property type="evidence" value="ECO:0007669"/>
    <property type="project" value="TreeGrafter"/>
</dbReference>
<evidence type="ECO:0000313" key="10">
    <source>
        <dbReference type="Proteomes" id="UP001186944"/>
    </source>
</evidence>
<evidence type="ECO:0000256" key="6">
    <source>
        <dbReference type="ARBA" id="ARBA00022833"/>
    </source>
</evidence>
<keyword evidence="6" id="KW-0862">Zinc</keyword>
<dbReference type="GO" id="GO:0005829">
    <property type="term" value="C:cytosol"/>
    <property type="evidence" value="ECO:0007669"/>
    <property type="project" value="TreeGrafter"/>
</dbReference>
<evidence type="ECO:0000256" key="5">
    <source>
        <dbReference type="ARBA" id="ARBA00022771"/>
    </source>
</evidence>
<reference evidence="9" key="1">
    <citation type="submission" date="2019-08" db="EMBL/GenBank/DDBJ databases">
        <title>The improved chromosome-level genome for the pearl oyster Pinctada fucata martensii using PacBio sequencing and Hi-C.</title>
        <authorList>
            <person name="Zheng Z."/>
        </authorList>
    </citation>
    <scope>NUCLEOTIDE SEQUENCE</scope>
    <source>
        <strain evidence="9">ZZ-2019</strain>
        <tissue evidence="9">Adductor muscle</tissue>
    </source>
</reference>
<dbReference type="PANTHER" id="PTHR46200">
    <property type="entry name" value="GATOR COMPLEX PROTEIN WDR24"/>
    <property type="match status" value="1"/>
</dbReference>
<dbReference type="PROSITE" id="PS00678">
    <property type="entry name" value="WD_REPEATS_1"/>
    <property type="match status" value="1"/>
</dbReference>
<dbReference type="GO" id="GO:0008270">
    <property type="term" value="F:zinc ion binding"/>
    <property type="evidence" value="ECO:0007669"/>
    <property type="project" value="UniProtKB-KW"/>
</dbReference>
<dbReference type="Gene3D" id="2.130.10.10">
    <property type="entry name" value="YVTN repeat-like/Quinoprotein amine dehydrogenase"/>
    <property type="match status" value="2"/>
</dbReference>
<dbReference type="InterPro" id="IPR036322">
    <property type="entry name" value="WD40_repeat_dom_sf"/>
</dbReference>
<accession>A0AA88YWX3</accession>
<dbReference type="EMBL" id="VSWD01000001">
    <property type="protein sequence ID" value="KAK3108630.1"/>
    <property type="molecule type" value="Genomic_DNA"/>
</dbReference>
<keyword evidence="3" id="KW-0479">Metal-binding</keyword>
<dbReference type="PROSITE" id="PS50294">
    <property type="entry name" value="WD_REPEATS_REGION"/>
    <property type="match status" value="2"/>
</dbReference>
<evidence type="ECO:0000256" key="2">
    <source>
        <dbReference type="ARBA" id="ARBA00022574"/>
    </source>
</evidence>
<name>A0AA88YWX3_PINIB</name>
<keyword evidence="2 8" id="KW-0853">WD repeat</keyword>
<feature type="non-terminal residue" evidence="9">
    <location>
        <position position="1"/>
    </location>
</feature>
<evidence type="ECO:0000256" key="8">
    <source>
        <dbReference type="PROSITE-ProRule" id="PRU00221"/>
    </source>
</evidence>
<dbReference type="AlphaFoldDB" id="A0AA88YWX3"/>
<evidence type="ECO:0000256" key="7">
    <source>
        <dbReference type="ARBA" id="ARBA00040269"/>
    </source>
</evidence>
<protein>
    <recommendedName>
        <fullName evidence="7">GATOR2 complex protein WDR24</fullName>
    </recommendedName>
</protein>
<keyword evidence="5" id="KW-0863">Zinc-finger</keyword>
<dbReference type="SMART" id="SM00320">
    <property type="entry name" value="WD40"/>
    <property type="match status" value="7"/>
</dbReference>
<organism evidence="9 10">
    <name type="scientific">Pinctada imbricata</name>
    <name type="common">Atlantic pearl-oyster</name>
    <name type="synonym">Pinctada martensii</name>
    <dbReference type="NCBI Taxonomy" id="66713"/>
    <lineage>
        <taxon>Eukaryota</taxon>
        <taxon>Metazoa</taxon>
        <taxon>Spiralia</taxon>
        <taxon>Lophotrochozoa</taxon>
        <taxon>Mollusca</taxon>
        <taxon>Bivalvia</taxon>
        <taxon>Autobranchia</taxon>
        <taxon>Pteriomorphia</taxon>
        <taxon>Pterioida</taxon>
        <taxon>Pterioidea</taxon>
        <taxon>Pteriidae</taxon>
        <taxon>Pinctada</taxon>
    </lineage>
</organism>
<gene>
    <name evidence="9" type="ORF">FSP39_012068</name>
</gene>
<dbReference type="GO" id="GO:0061700">
    <property type="term" value="C:GATOR2 complex"/>
    <property type="evidence" value="ECO:0007669"/>
    <property type="project" value="TreeGrafter"/>
</dbReference>
<feature type="repeat" description="WD" evidence="8">
    <location>
        <begin position="113"/>
        <end position="155"/>
    </location>
</feature>
<sequence length="391" mass="44933">IYLMYVYVTVSSSSPRTAHMCCDGPLNAIDLSKDNNYVVVAGRSVFKIFAIDDDMFEERYNLRVGKNLSLNYACVDVAWSQAEDHLLASAATNGKVLVFDLNKFTKSKQELVFDDHTRTVNRVRFHENEPQLLLSGSQDGTMRIFDLRKKACSTLFKTASSIRDVQWCPPRFNDFFFASADESGGLQMWDMRRPDRAEKQITAHSGPIFTLDYHPEDRNWLATAGRDKMIKVWNSQTGQCLHSIQTIASVAKIRWRPQRRFCIASCSLVVDNSIYVWDIRRPYVPFASFEKHKDVTTGIIWRRDDPHVIYSCSRDQYLYQHIFIDAHRPANKLVPSGIDMNVTGGIAMAMMEKQEKTVCFKTWCKSSVFSPGRFSVAAPPRYRDLPPRYQD</sequence>
<dbReference type="InterPro" id="IPR015943">
    <property type="entry name" value="WD40/YVTN_repeat-like_dom_sf"/>
</dbReference>
<keyword evidence="4" id="KW-0677">Repeat</keyword>